<reference evidence="3" key="1">
    <citation type="submission" date="2015-05" db="EMBL/GenBank/DDBJ databases">
        <authorList>
            <consortium name="Pathogen Informatics"/>
        </authorList>
    </citation>
    <scope>NUCLEOTIDE SEQUENCE [LARGE SCALE GENOMIC DNA]</scope>
    <source>
        <strain evidence="3">L1-83</strain>
    </source>
</reference>
<dbReference type="Proteomes" id="UP000049828">
    <property type="component" value="Unassembled WGS sequence"/>
</dbReference>
<dbReference type="InterPro" id="IPR001387">
    <property type="entry name" value="Cro/C1-type_HTH"/>
</dbReference>
<evidence type="ECO:0000259" key="1">
    <source>
        <dbReference type="PROSITE" id="PS50943"/>
    </source>
</evidence>
<dbReference type="OrthoDB" id="34624at2"/>
<feature type="domain" description="HTH cro/C1-type" evidence="1">
    <location>
        <begin position="11"/>
        <end position="64"/>
    </location>
</feature>
<organism evidence="2 3">
    <name type="scientific">Roseburia inulinivorans</name>
    <dbReference type="NCBI Taxonomy" id="360807"/>
    <lineage>
        <taxon>Bacteria</taxon>
        <taxon>Bacillati</taxon>
        <taxon>Bacillota</taxon>
        <taxon>Clostridia</taxon>
        <taxon>Lachnospirales</taxon>
        <taxon>Lachnospiraceae</taxon>
        <taxon>Roseburia</taxon>
    </lineage>
</organism>
<dbReference type="Pfam" id="PF21259">
    <property type="entry name" value="Rgg_C"/>
    <property type="match status" value="1"/>
</dbReference>
<dbReference type="GO" id="GO:0003677">
    <property type="term" value="F:DNA binding"/>
    <property type="evidence" value="ECO:0007669"/>
    <property type="project" value="InterPro"/>
</dbReference>
<keyword evidence="3" id="KW-1185">Reference proteome</keyword>
<gene>
    <name evidence="2" type="ORF">RIL183_09211</name>
</gene>
<dbReference type="EMBL" id="CVRS01000129">
    <property type="protein sequence ID" value="CRL43307.1"/>
    <property type="molecule type" value="Genomic_DNA"/>
</dbReference>
<dbReference type="SUPFAM" id="SSF47413">
    <property type="entry name" value="lambda repressor-like DNA-binding domains"/>
    <property type="match status" value="1"/>
</dbReference>
<evidence type="ECO:0000313" key="3">
    <source>
        <dbReference type="Proteomes" id="UP000049828"/>
    </source>
</evidence>
<dbReference type="CDD" id="cd00093">
    <property type="entry name" value="HTH_XRE"/>
    <property type="match status" value="1"/>
</dbReference>
<dbReference type="RefSeq" id="WP_055040558.1">
    <property type="nucleotide sequence ID" value="NZ_CVRS01000129.1"/>
</dbReference>
<dbReference type="InterPro" id="IPR010982">
    <property type="entry name" value="Lambda_DNA-bd_dom_sf"/>
</dbReference>
<sequence length="289" mass="34407">MPNYDNLGEVFKNLRTNRHISLKQISNERVSAAQISRFERGESDISLEKFLIALSNMHIEVSEFMDAVNNYQRTEQIRFMSALIPLEYERNIAGFQKMQAEEAWEFSEHPDIYRHHLNVILLQSFICKCDATVPFPEEYIDEVTDYLFTTEEWNMYELILIGNLYLFIDIPLLHRMGQEILKRKDYYWEIGSHKNLVTITLLNIWETCLHRDALTVALFYMEKIEPLLNDETDLYKRTIYLFLSGLLHYKQGEKQSGIEEMKNAIQIFEWVGSENLANNYKKDFERFVR</sequence>
<dbReference type="Gene3D" id="1.10.260.40">
    <property type="entry name" value="lambda repressor-like DNA-binding domains"/>
    <property type="match status" value="1"/>
</dbReference>
<dbReference type="AlphaFoldDB" id="A0A0M6X2N8"/>
<dbReference type="STRING" id="360807.ERS852392_01118"/>
<dbReference type="InterPro" id="IPR010057">
    <property type="entry name" value="Transcription_activator_Rgg_C"/>
</dbReference>
<protein>
    <recommendedName>
        <fullName evidence="1">HTH cro/C1-type domain-containing protein</fullName>
    </recommendedName>
</protein>
<dbReference type="InterPro" id="IPR053163">
    <property type="entry name" value="HTH-type_regulator_Rgg"/>
</dbReference>
<dbReference type="NCBIfam" id="TIGR01716">
    <property type="entry name" value="RGG_Cterm"/>
    <property type="match status" value="1"/>
</dbReference>
<dbReference type="PANTHER" id="PTHR37038">
    <property type="entry name" value="TRANSCRIPTIONAL REGULATOR-RELATED"/>
    <property type="match status" value="1"/>
</dbReference>
<dbReference type="Gene3D" id="1.25.40.400">
    <property type="match status" value="1"/>
</dbReference>
<dbReference type="PROSITE" id="PS50943">
    <property type="entry name" value="HTH_CROC1"/>
    <property type="match status" value="1"/>
</dbReference>
<evidence type="ECO:0000313" key="2">
    <source>
        <dbReference type="EMBL" id="CRL43307.1"/>
    </source>
</evidence>
<name>A0A0M6X2N8_9FIRM</name>
<proteinExistence type="predicted"/>
<dbReference type="PANTHER" id="PTHR37038:SF12">
    <property type="entry name" value="TRANSCRIPTIONAL REGULATOR"/>
    <property type="match status" value="1"/>
</dbReference>
<accession>A0A0M6X2N8</accession>